<sequence length="90" mass="10567">MKNFDNYIYEFVDVKEDGIFLKTEKLSYQELLKQQEEKKKIVRGQNSSGREELKGQPLFFDYAGPMYNGTHNGKTVIRYETRAAYDVSTQ</sequence>
<evidence type="ECO:0000313" key="1">
    <source>
        <dbReference type="EMBL" id="KRT87076.1"/>
    </source>
</evidence>
<comment type="caution">
    <text evidence="1">The sequence shown here is derived from an EMBL/GenBank/DDBJ whole genome shotgun (WGS) entry which is preliminary data.</text>
</comment>
<reference evidence="1" key="2">
    <citation type="submission" date="2015-10" db="EMBL/GenBank/DDBJ databases">
        <authorList>
            <person name="Gilbert D.G."/>
        </authorList>
    </citation>
    <scope>NUCLEOTIDE SEQUENCE</scope>
    <source>
        <strain evidence="1">GO-13</strain>
    </source>
</reference>
<name>A0A0T6BI80_9BACI</name>
<protein>
    <submittedName>
        <fullName evidence="1">Uncharacterized protein</fullName>
    </submittedName>
</protein>
<organism evidence="1 3">
    <name type="scientific">Bacillus glycinifermentans</name>
    <dbReference type="NCBI Taxonomy" id="1664069"/>
    <lineage>
        <taxon>Bacteria</taxon>
        <taxon>Bacillati</taxon>
        <taxon>Bacillota</taxon>
        <taxon>Bacilli</taxon>
        <taxon>Bacillales</taxon>
        <taxon>Bacillaceae</taxon>
        <taxon>Bacillus</taxon>
    </lineage>
</organism>
<dbReference type="Proteomes" id="UP001341297">
    <property type="component" value="Unassembled WGS sequence"/>
</dbReference>
<accession>A0A0T6BI80</accession>
<dbReference type="Proteomes" id="UP000036168">
    <property type="component" value="Unassembled WGS sequence"/>
</dbReference>
<reference evidence="2 4" key="3">
    <citation type="submission" date="2023-03" db="EMBL/GenBank/DDBJ databases">
        <title>Agriculturally important microbes genome sequencing.</title>
        <authorList>
            <person name="Dunlap C."/>
        </authorList>
    </citation>
    <scope>NUCLEOTIDE SEQUENCE [LARGE SCALE GENOMIC DNA]</scope>
    <source>
        <strain evidence="2 4">CBP-3203</strain>
    </source>
</reference>
<dbReference type="EMBL" id="JARRTL010000027">
    <property type="protein sequence ID" value="MEC0487125.1"/>
    <property type="molecule type" value="Genomic_DNA"/>
</dbReference>
<evidence type="ECO:0000313" key="3">
    <source>
        <dbReference type="Proteomes" id="UP000036168"/>
    </source>
</evidence>
<dbReference type="AlphaFoldDB" id="A0A0T6BI80"/>
<evidence type="ECO:0000313" key="2">
    <source>
        <dbReference type="EMBL" id="MEC0487125.1"/>
    </source>
</evidence>
<keyword evidence="4" id="KW-1185">Reference proteome</keyword>
<dbReference type="RefSeq" id="WP_048354145.1">
    <property type="nucleotide sequence ID" value="NZ_JARRTL010000027.1"/>
</dbReference>
<proteinExistence type="predicted"/>
<evidence type="ECO:0000313" key="4">
    <source>
        <dbReference type="Proteomes" id="UP001341297"/>
    </source>
</evidence>
<dbReference type="EMBL" id="LECW02000082">
    <property type="protein sequence ID" value="KRT87076.1"/>
    <property type="molecule type" value="Genomic_DNA"/>
</dbReference>
<reference evidence="1 3" key="1">
    <citation type="journal article" date="2015" name="Int. J. Syst. Evol. Microbiol.">
        <title>Bacillus glycinifermentans sp. nov., isolated from fermented soybean paste.</title>
        <authorList>
            <person name="Kim S.J."/>
            <person name="Dunlap C.A."/>
            <person name="Kwon S.W."/>
            <person name="Rooney A.P."/>
        </authorList>
    </citation>
    <scope>NUCLEOTIDE SEQUENCE [LARGE SCALE GENOMIC DNA]</scope>
    <source>
        <strain evidence="1 3">GO-13</strain>
    </source>
</reference>
<gene>
    <name evidence="1" type="ORF">AB447_208905</name>
    <name evidence="2" type="ORF">P8828_20435</name>
</gene>